<protein>
    <submittedName>
        <fullName evidence="2">DUF5331 domain-containing protein</fullName>
    </submittedName>
</protein>
<keyword evidence="3" id="KW-1185">Reference proteome</keyword>
<evidence type="ECO:0000313" key="2">
    <source>
        <dbReference type="EMBL" id="MDJ1173926.1"/>
    </source>
</evidence>
<evidence type="ECO:0000256" key="1">
    <source>
        <dbReference type="SAM" id="MobiDB-lite"/>
    </source>
</evidence>
<proteinExistence type="predicted"/>
<dbReference type="Pfam" id="PF17265">
    <property type="entry name" value="DUF5331"/>
    <property type="match status" value="1"/>
</dbReference>
<organism evidence="2 3">
    <name type="scientific">Roseofilum capinflatum BLCC-M114</name>
    <dbReference type="NCBI Taxonomy" id="3022440"/>
    <lineage>
        <taxon>Bacteria</taxon>
        <taxon>Bacillati</taxon>
        <taxon>Cyanobacteriota</taxon>
        <taxon>Cyanophyceae</taxon>
        <taxon>Desertifilales</taxon>
        <taxon>Desertifilaceae</taxon>
        <taxon>Roseofilum</taxon>
        <taxon>Roseofilum capinflatum</taxon>
    </lineage>
</organism>
<gene>
    <name evidence="2" type="ORF">PMG25_07445</name>
</gene>
<accession>A0ABT7B426</accession>
<comment type="caution">
    <text evidence="2">The sequence shown here is derived from an EMBL/GenBank/DDBJ whole genome shotgun (WGS) entry which is preliminary data.</text>
</comment>
<dbReference type="InterPro" id="IPR020346">
    <property type="entry name" value="Uncharacterised_15.3kDa"/>
</dbReference>
<name>A0ABT7B426_9CYAN</name>
<reference evidence="2 3" key="1">
    <citation type="submission" date="2023-01" db="EMBL/GenBank/DDBJ databases">
        <title>Novel diversity within Roseofilum (Cyanobacteria; Desertifilaceae) from marine benthic mats with descriptions of four novel species.</title>
        <authorList>
            <person name="Wang Y."/>
            <person name="Berthold D.E."/>
            <person name="Hu J."/>
            <person name="Lefler F.W."/>
            <person name="Laughinghouse H.D. IV."/>
        </authorList>
    </citation>
    <scope>NUCLEOTIDE SEQUENCE [LARGE SCALE GENOMIC DNA]</scope>
    <source>
        <strain evidence="2 3">BLCC-M114</strain>
    </source>
</reference>
<evidence type="ECO:0000313" key="3">
    <source>
        <dbReference type="Proteomes" id="UP001235849"/>
    </source>
</evidence>
<dbReference type="EMBL" id="JAQOSO010000034">
    <property type="protein sequence ID" value="MDJ1173926.1"/>
    <property type="molecule type" value="Genomic_DNA"/>
</dbReference>
<dbReference type="RefSeq" id="WP_283766268.1">
    <property type="nucleotide sequence ID" value="NZ_JAQOSO010000034.1"/>
</dbReference>
<dbReference type="Proteomes" id="UP001235849">
    <property type="component" value="Unassembled WGS sequence"/>
</dbReference>
<feature type="region of interest" description="Disordered" evidence="1">
    <location>
        <begin position="103"/>
        <end position="134"/>
    </location>
</feature>
<sequence>MLNETLAIGLTAVSMAFFDNFTASIRQKWLDYFQANKAWLLLQMEVKSNKTPDGGRRPASSLILGVVNALEPKLGNLMVPFFKLNADEDALVDVLGLNFDPERELNPNGEAPAISSPGQPTGVSRLLPDGDDDL</sequence>